<gene>
    <name evidence="2" type="ORF">ABID39_001547</name>
</gene>
<evidence type="ECO:0000313" key="3">
    <source>
        <dbReference type="Proteomes" id="UP001549112"/>
    </source>
</evidence>
<dbReference type="RefSeq" id="WP_354187492.1">
    <property type="nucleotide sequence ID" value="NZ_JBEPLT010000029.1"/>
</dbReference>
<feature type="region of interest" description="Disordered" evidence="1">
    <location>
        <begin position="1"/>
        <end position="34"/>
    </location>
</feature>
<evidence type="ECO:0000256" key="1">
    <source>
        <dbReference type="SAM" id="MobiDB-lite"/>
    </source>
</evidence>
<name>A0ABV2FQI4_9HYPH</name>
<feature type="compositionally biased region" description="Basic residues" evidence="1">
    <location>
        <begin position="1"/>
        <end position="14"/>
    </location>
</feature>
<evidence type="ECO:0000313" key="2">
    <source>
        <dbReference type="EMBL" id="MET3560831.1"/>
    </source>
</evidence>
<sequence>MKIGKKRGRPRILGKLREPNGRISRAKNPRTTPPETTIAMRAKHFGLSIEEAQNPLSSSYIGRLYLLGYKQAASSISKEQYDAAQRYLQARNDYLCAKGLPHGYYDDFTHAKSDEKAHIQWVKKATDYYDGMKKAIKEAQSLHHQHNFEATLQYLVVEDKPIPSLVCSLRLILNALYQYFEGTT</sequence>
<keyword evidence="3" id="KW-1185">Reference proteome</keyword>
<proteinExistence type="predicted"/>
<accession>A0ABV2FQI4</accession>
<comment type="caution">
    <text evidence="2">The sequence shown here is derived from an EMBL/GenBank/DDBJ whole genome shotgun (WGS) entry which is preliminary data.</text>
</comment>
<reference evidence="2 3" key="1">
    <citation type="submission" date="2024-06" db="EMBL/GenBank/DDBJ databases">
        <title>Genomic Encyclopedia of Type Strains, Phase IV (KMG-IV): sequencing the most valuable type-strain genomes for metagenomic binning, comparative biology and taxonomic classification.</title>
        <authorList>
            <person name="Goeker M."/>
        </authorList>
    </citation>
    <scope>NUCLEOTIDE SEQUENCE [LARGE SCALE GENOMIC DNA]</scope>
    <source>
        <strain evidence="2 3">DSM 23650</strain>
    </source>
</reference>
<protein>
    <submittedName>
        <fullName evidence="2">Uncharacterized protein</fullName>
    </submittedName>
</protein>
<dbReference type="EMBL" id="JBEPLT010000029">
    <property type="protein sequence ID" value="MET3560831.1"/>
    <property type="molecule type" value="Genomic_DNA"/>
</dbReference>
<organism evidence="2 3">
    <name type="scientific">Bartonella japonica</name>
    <dbReference type="NCBI Taxonomy" id="357761"/>
    <lineage>
        <taxon>Bacteria</taxon>
        <taxon>Pseudomonadati</taxon>
        <taxon>Pseudomonadota</taxon>
        <taxon>Alphaproteobacteria</taxon>
        <taxon>Hyphomicrobiales</taxon>
        <taxon>Bartonellaceae</taxon>
        <taxon>Bartonella</taxon>
    </lineage>
</organism>
<dbReference type="Proteomes" id="UP001549112">
    <property type="component" value="Unassembled WGS sequence"/>
</dbReference>